<keyword evidence="1" id="KW-0812">Transmembrane</keyword>
<dbReference type="AlphaFoldDB" id="A0A811SBX6"/>
<keyword evidence="3" id="KW-1185">Reference proteome</keyword>
<keyword evidence="1" id="KW-1133">Transmembrane helix</keyword>
<sequence length="87" mass="9801">MAQVATEVTRCDCAPPPLDHGRQVARLPHCRLRLARMNSLEWAYALVGSFSSMVCGSFSAIFTYILNAVLSVYYAPDPRYMKDWTVN</sequence>
<proteinExistence type="predicted"/>
<accession>A0A811SBX6</accession>
<gene>
    <name evidence="2" type="ORF">NCGR_LOCUS62368</name>
</gene>
<dbReference type="EMBL" id="CAJGYO010000019">
    <property type="protein sequence ID" value="CAD6338270.1"/>
    <property type="molecule type" value="Genomic_DNA"/>
</dbReference>
<evidence type="ECO:0000313" key="3">
    <source>
        <dbReference type="Proteomes" id="UP000604825"/>
    </source>
</evidence>
<name>A0A811SBX6_9POAL</name>
<dbReference type="OrthoDB" id="6500128at2759"/>
<reference evidence="2" key="1">
    <citation type="submission" date="2020-10" db="EMBL/GenBank/DDBJ databases">
        <authorList>
            <person name="Han B."/>
            <person name="Lu T."/>
            <person name="Zhao Q."/>
            <person name="Huang X."/>
            <person name="Zhao Y."/>
        </authorList>
    </citation>
    <scope>NUCLEOTIDE SEQUENCE</scope>
</reference>
<feature type="transmembrane region" description="Helical" evidence="1">
    <location>
        <begin position="42"/>
        <end position="75"/>
    </location>
</feature>
<dbReference type="Proteomes" id="UP000604825">
    <property type="component" value="Unassembled WGS sequence"/>
</dbReference>
<organism evidence="2 3">
    <name type="scientific">Miscanthus lutarioriparius</name>
    <dbReference type="NCBI Taxonomy" id="422564"/>
    <lineage>
        <taxon>Eukaryota</taxon>
        <taxon>Viridiplantae</taxon>
        <taxon>Streptophyta</taxon>
        <taxon>Embryophyta</taxon>
        <taxon>Tracheophyta</taxon>
        <taxon>Spermatophyta</taxon>
        <taxon>Magnoliopsida</taxon>
        <taxon>Liliopsida</taxon>
        <taxon>Poales</taxon>
        <taxon>Poaceae</taxon>
        <taxon>PACMAD clade</taxon>
        <taxon>Panicoideae</taxon>
        <taxon>Andropogonodae</taxon>
        <taxon>Andropogoneae</taxon>
        <taxon>Saccharinae</taxon>
        <taxon>Miscanthus</taxon>
    </lineage>
</organism>
<keyword evidence="1" id="KW-0472">Membrane</keyword>
<evidence type="ECO:0000313" key="2">
    <source>
        <dbReference type="EMBL" id="CAD6338270.1"/>
    </source>
</evidence>
<protein>
    <submittedName>
        <fullName evidence="2">Uncharacterized protein</fullName>
    </submittedName>
</protein>
<evidence type="ECO:0000256" key="1">
    <source>
        <dbReference type="SAM" id="Phobius"/>
    </source>
</evidence>
<comment type="caution">
    <text evidence="2">The sequence shown here is derived from an EMBL/GenBank/DDBJ whole genome shotgun (WGS) entry which is preliminary data.</text>
</comment>